<evidence type="ECO:0000256" key="3">
    <source>
        <dbReference type="ARBA" id="ARBA00022692"/>
    </source>
</evidence>
<feature type="transmembrane region" description="Helical" evidence="6">
    <location>
        <begin position="255"/>
        <end position="277"/>
    </location>
</feature>
<dbReference type="Proteomes" id="UP001139150">
    <property type="component" value="Unassembled WGS sequence"/>
</dbReference>
<reference evidence="7" key="1">
    <citation type="submission" date="2022-02" db="EMBL/GenBank/DDBJ databases">
        <title>Halalkalibacter sp. nov. isolated from Lonar Lake, India.</title>
        <authorList>
            <person name="Joshi A."/>
            <person name="Thite S."/>
            <person name="Lodha T."/>
        </authorList>
    </citation>
    <scope>NUCLEOTIDE SEQUENCE</scope>
    <source>
        <strain evidence="7">MEB205</strain>
    </source>
</reference>
<keyword evidence="8" id="KW-1185">Reference proteome</keyword>
<keyword evidence="4 6" id="KW-1133">Transmembrane helix</keyword>
<gene>
    <name evidence="7" type="primary">ytvI</name>
    <name evidence="7" type="ORF">MF646_20985</name>
</gene>
<comment type="caution">
    <text evidence="7">The sequence shown here is derived from an EMBL/GenBank/DDBJ whole genome shotgun (WGS) entry which is preliminary data.</text>
</comment>
<evidence type="ECO:0000256" key="1">
    <source>
        <dbReference type="ARBA" id="ARBA00004141"/>
    </source>
</evidence>
<feature type="transmembrane region" description="Helical" evidence="6">
    <location>
        <begin position="63"/>
        <end position="86"/>
    </location>
</feature>
<evidence type="ECO:0000256" key="2">
    <source>
        <dbReference type="ARBA" id="ARBA00009773"/>
    </source>
</evidence>
<dbReference type="InterPro" id="IPR014227">
    <property type="entry name" value="YtvI-like"/>
</dbReference>
<evidence type="ECO:0000313" key="8">
    <source>
        <dbReference type="Proteomes" id="UP001139150"/>
    </source>
</evidence>
<feature type="transmembrane region" description="Helical" evidence="6">
    <location>
        <begin position="9"/>
        <end position="27"/>
    </location>
</feature>
<dbReference type="PANTHER" id="PTHR21716:SF68">
    <property type="entry name" value="TRANSPORT PROTEIN YTVI-RELATED"/>
    <property type="match status" value="1"/>
</dbReference>
<dbReference type="NCBIfam" id="TIGR02872">
    <property type="entry name" value="spore_ytvI"/>
    <property type="match status" value="1"/>
</dbReference>
<feature type="transmembrane region" description="Helical" evidence="6">
    <location>
        <begin position="289"/>
        <end position="309"/>
    </location>
</feature>
<dbReference type="GO" id="GO:0055085">
    <property type="term" value="P:transmembrane transport"/>
    <property type="evidence" value="ECO:0007669"/>
    <property type="project" value="TreeGrafter"/>
</dbReference>
<evidence type="ECO:0000313" key="7">
    <source>
        <dbReference type="EMBL" id="MCL7749596.1"/>
    </source>
</evidence>
<comment type="similarity">
    <text evidence="2">Belongs to the autoinducer-2 exporter (AI-2E) (TC 2.A.86) family.</text>
</comment>
<dbReference type="AlphaFoldDB" id="A0A9X2CWM2"/>
<evidence type="ECO:0000256" key="6">
    <source>
        <dbReference type="SAM" id="Phobius"/>
    </source>
</evidence>
<evidence type="ECO:0000256" key="4">
    <source>
        <dbReference type="ARBA" id="ARBA00022989"/>
    </source>
</evidence>
<dbReference type="InterPro" id="IPR002549">
    <property type="entry name" value="AI-2E-like"/>
</dbReference>
<feature type="transmembrane region" description="Helical" evidence="6">
    <location>
        <begin position="230"/>
        <end position="249"/>
    </location>
</feature>
<comment type="subcellular location">
    <subcellularLocation>
        <location evidence="1">Membrane</location>
        <topology evidence="1">Multi-pass membrane protein</topology>
    </subcellularLocation>
</comment>
<feature type="transmembrane region" description="Helical" evidence="6">
    <location>
        <begin position="169"/>
        <end position="190"/>
    </location>
</feature>
<keyword evidence="5 6" id="KW-0472">Membrane</keyword>
<evidence type="ECO:0000256" key="5">
    <source>
        <dbReference type="ARBA" id="ARBA00023136"/>
    </source>
</evidence>
<dbReference type="Pfam" id="PF01594">
    <property type="entry name" value="AI-2E_transport"/>
    <property type="match status" value="1"/>
</dbReference>
<protein>
    <submittedName>
        <fullName evidence="7">Sporulation integral membrane protein YtvI</fullName>
    </submittedName>
</protein>
<sequence length="370" mass="41380">MFENKVLRVIFRVLIVALLLVLGWLVFYYVVWLTFPFLIALGIAFFINPVVNWLEKSAKFPRALAVLSGILFLFGLVGGVLTLLIIKLVDGFQYLSRLVPNQIEIISTHIQMYVNEHIFPLWVRGIGFIDELDVAQRDAIENSIQQLGGQFASILGNAGQAIANSLSQFIGALPITLTVFVFVLLSLYFISKDWHRLQAIVKRKLPNRIKEQMGQVYLDLKFKLIGFLRAQFILISMTAVVNLIGLLILRVEHALTIALILGVVDLLPYLGTGIILIPWGIYSVMTGNLFLGVGLLILYGLTITIRQFAEPKVLSSSLGLNPLATLISLFVGLQLFGFIGLFLGPVILVLLISFHEAKIFEGIWRFIKVE</sequence>
<accession>A0A9X2CWM2</accession>
<dbReference type="PANTHER" id="PTHR21716">
    <property type="entry name" value="TRANSMEMBRANE PROTEIN"/>
    <property type="match status" value="1"/>
</dbReference>
<keyword evidence="3 6" id="KW-0812">Transmembrane</keyword>
<proteinExistence type="inferred from homology"/>
<dbReference type="GO" id="GO:0016020">
    <property type="term" value="C:membrane"/>
    <property type="evidence" value="ECO:0007669"/>
    <property type="project" value="UniProtKB-SubCell"/>
</dbReference>
<dbReference type="RefSeq" id="WP_250098456.1">
    <property type="nucleotide sequence ID" value="NZ_JAKRYL010000033.1"/>
</dbReference>
<feature type="transmembrane region" description="Helical" evidence="6">
    <location>
        <begin position="329"/>
        <end position="352"/>
    </location>
</feature>
<dbReference type="EMBL" id="JAKRYL010000033">
    <property type="protein sequence ID" value="MCL7749596.1"/>
    <property type="molecule type" value="Genomic_DNA"/>
</dbReference>
<organism evidence="7 8">
    <name type="scientific">Halalkalibacter alkaliphilus</name>
    <dbReference type="NCBI Taxonomy" id="2917993"/>
    <lineage>
        <taxon>Bacteria</taxon>
        <taxon>Bacillati</taxon>
        <taxon>Bacillota</taxon>
        <taxon>Bacilli</taxon>
        <taxon>Bacillales</taxon>
        <taxon>Bacillaceae</taxon>
        <taxon>Halalkalibacter</taxon>
    </lineage>
</organism>
<feature type="transmembrane region" description="Helical" evidence="6">
    <location>
        <begin position="33"/>
        <end position="51"/>
    </location>
</feature>
<name>A0A9X2CWM2_9BACI</name>